<evidence type="ECO:0000259" key="1">
    <source>
        <dbReference type="PROSITE" id="PS50994"/>
    </source>
</evidence>
<dbReference type="PROSITE" id="PS50994">
    <property type="entry name" value="INTEGRASE"/>
    <property type="match status" value="1"/>
</dbReference>
<accession>A0A150GYL6</accession>
<gene>
    <name evidence="2" type="ORF">GPECTOR_3g161</name>
</gene>
<proteinExistence type="predicted"/>
<keyword evidence="3" id="KW-1185">Reference proteome</keyword>
<dbReference type="PANTHER" id="PTHR37984:SF15">
    <property type="entry name" value="INTEGRASE CATALYTIC DOMAIN-CONTAINING PROTEIN"/>
    <property type="match status" value="1"/>
</dbReference>
<dbReference type="InterPro" id="IPR001584">
    <property type="entry name" value="Integrase_cat-core"/>
</dbReference>
<organism evidence="2 3">
    <name type="scientific">Gonium pectorale</name>
    <name type="common">Green alga</name>
    <dbReference type="NCBI Taxonomy" id="33097"/>
    <lineage>
        <taxon>Eukaryota</taxon>
        <taxon>Viridiplantae</taxon>
        <taxon>Chlorophyta</taxon>
        <taxon>core chlorophytes</taxon>
        <taxon>Chlorophyceae</taxon>
        <taxon>CS clade</taxon>
        <taxon>Chlamydomonadales</taxon>
        <taxon>Volvocaceae</taxon>
        <taxon>Gonium</taxon>
    </lineage>
</organism>
<reference evidence="3" key="1">
    <citation type="journal article" date="2016" name="Nat. Commun.">
        <title>The Gonium pectorale genome demonstrates co-option of cell cycle regulation during the evolution of multicellularity.</title>
        <authorList>
            <person name="Hanschen E.R."/>
            <person name="Marriage T.N."/>
            <person name="Ferris P.J."/>
            <person name="Hamaji T."/>
            <person name="Toyoda A."/>
            <person name="Fujiyama A."/>
            <person name="Neme R."/>
            <person name="Noguchi H."/>
            <person name="Minakuchi Y."/>
            <person name="Suzuki M."/>
            <person name="Kawai-Toyooka H."/>
            <person name="Smith D.R."/>
            <person name="Sparks H."/>
            <person name="Anderson J."/>
            <person name="Bakaric R."/>
            <person name="Luria V."/>
            <person name="Karger A."/>
            <person name="Kirschner M.W."/>
            <person name="Durand P.M."/>
            <person name="Michod R.E."/>
            <person name="Nozaki H."/>
            <person name="Olson B.J."/>
        </authorList>
    </citation>
    <scope>NUCLEOTIDE SEQUENCE [LARGE SCALE GENOMIC DNA]</scope>
    <source>
        <strain evidence="3">NIES-2863</strain>
    </source>
</reference>
<dbReference type="GO" id="GO:0015074">
    <property type="term" value="P:DNA integration"/>
    <property type="evidence" value="ECO:0007669"/>
    <property type="project" value="InterPro"/>
</dbReference>
<protein>
    <recommendedName>
        <fullName evidence="1">Integrase catalytic domain-containing protein</fullName>
    </recommendedName>
</protein>
<comment type="caution">
    <text evidence="2">The sequence shown here is derived from an EMBL/GenBank/DDBJ whole genome shotgun (WGS) entry which is preliminary data.</text>
</comment>
<dbReference type="SUPFAM" id="SSF53098">
    <property type="entry name" value="Ribonuclease H-like"/>
    <property type="match status" value="1"/>
</dbReference>
<evidence type="ECO:0000313" key="2">
    <source>
        <dbReference type="EMBL" id="KXZ54997.1"/>
    </source>
</evidence>
<evidence type="ECO:0000313" key="3">
    <source>
        <dbReference type="Proteomes" id="UP000075714"/>
    </source>
</evidence>
<sequence>MSDGSTRVCPPPEEREAIVQRVHAVGHLGLRRTLALLQVLEVVSRFSAPAEVVTDRGGEFQGAFEQLLQQCFVDHRCTSAGHPQADGLAERMVQVVKAAIRMHCMESSSSDKWDEHLPWLAVAYRCSPQASTRYSPYELMFGVPPVVPPALRERMAEPLWPVGANTAEVYAIALQERALLLRKMVPAAAANPAP</sequence>
<dbReference type="InterPro" id="IPR012337">
    <property type="entry name" value="RNaseH-like_sf"/>
</dbReference>
<dbReference type="EMBL" id="LSYV01000004">
    <property type="protein sequence ID" value="KXZ54997.1"/>
    <property type="molecule type" value="Genomic_DNA"/>
</dbReference>
<dbReference type="AlphaFoldDB" id="A0A150GYL6"/>
<name>A0A150GYL6_GONPE</name>
<dbReference type="GO" id="GO:0003676">
    <property type="term" value="F:nucleic acid binding"/>
    <property type="evidence" value="ECO:0007669"/>
    <property type="project" value="InterPro"/>
</dbReference>
<dbReference type="Proteomes" id="UP000075714">
    <property type="component" value="Unassembled WGS sequence"/>
</dbReference>
<dbReference type="PANTHER" id="PTHR37984">
    <property type="entry name" value="PROTEIN CBG26694"/>
    <property type="match status" value="1"/>
</dbReference>
<dbReference type="OrthoDB" id="2016337at2759"/>
<dbReference type="STRING" id="33097.A0A150GYL6"/>
<dbReference type="InterPro" id="IPR036397">
    <property type="entry name" value="RNaseH_sf"/>
</dbReference>
<feature type="domain" description="Integrase catalytic" evidence="1">
    <location>
        <begin position="33"/>
        <end position="144"/>
    </location>
</feature>
<dbReference type="InterPro" id="IPR050951">
    <property type="entry name" value="Retrovirus_Pol_polyprotein"/>
</dbReference>
<dbReference type="Gene3D" id="3.30.420.10">
    <property type="entry name" value="Ribonuclease H-like superfamily/Ribonuclease H"/>
    <property type="match status" value="1"/>
</dbReference>